<keyword evidence="1" id="KW-0472">Membrane</keyword>
<dbReference type="Pfam" id="PF20108">
    <property type="entry name" value="DUF6498"/>
    <property type="match status" value="1"/>
</dbReference>
<dbReference type="RefSeq" id="WP_204749105.1">
    <property type="nucleotide sequence ID" value="NZ_CP069188.1"/>
</dbReference>
<proteinExistence type="predicted"/>
<feature type="transmembrane region" description="Helical" evidence="1">
    <location>
        <begin position="12"/>
        <end position="34"/>
    </location>
</feature>
<protein>
    <submittedName>
        <fullName evidence="2">Uncharacterized protein</fullName>
    </submittedName>
</protein>
<dbReference type="Proteomes" id="UP000637819">
    <property type="component" value="Chromosome"/>
</dbReference>
<feature type="transmembrane region" description="Helical" evidence="1">
    <location>
        <begin position="102"/>
        <end position="122"/>
    </location>
</feature>
<dbReference type="AlphaFoldDB" id="A0A8T8E6A1"/>
<feature type="transmembrane region" description="Helical" evidence="1">
    <location>
        <begin position="275"/>
        <end position="298"/>
    </location>
</feature>
<dbReference type="KEGG" id="hsal:JMJ58_09000"/>
<sequence length="421" mass="45574">MRTLRPPTRDDSATFLPTLVANLLPLVGVLRLGWEPTTLVFVYAAEVLVSLLVASGKALFAQRRPTSDREAGVLSVSDALLTAKRGGVRPVAWLPSIPIRNVSFALIVLYVTPVYAFFVGFYLHETFDAGMELLQAEVLLSVAALFVGQLVAIGRDYLGRRRYEYTSPYTVVETPARRVFFLAFVLTVGPAVGSTGALTLVVCAKLLLEWATFRATRDEGDSSRLADWFVVSPASADTDEDGDGAERAVHVPDVPPRARLRPDRSLVVRKGALRALARIAGSAPLFGLLWVAVVSGLASATGSALVVPVGAAALVAAALLAFGVQLAAYFLRYGTLEYRRHDETIVAYDTFLEEPQWAAPVQEIRDVTVATDWFDDRLLDAGWLRLTVGWDDAPAREIGPVRDAIRVAEALEIPSASKPTA</sequence>
<dbReference type="GeneID" id="62875258"/>
<keyword evidence="3" id="KW-1185">Reference proteome</keyword>
<dbReference type="OrthoDB" id="169315at2157"/>
<evidence type="ECO:0000256" key="1">
    <source>
        <dbReference type="SAM" id="Phobius"/>
    </source>
</evidence>
<feature type="transmembrane region" description="Helical" evidence="1">
    <location>
        <begin position="304"/>
        <end position="331"/>
    </location>
</feature>
<dbReference type="InterPro" id="IPR045466">
    <property type="entry name" value="DUF6498"/>
</dbReference>
<evidence type="ECO:0000313" key="2">
    <source>
        <dbReference type="EMBL" id="QRV16982.1"/>
    </source>
</evidence>
<feature type="transmembrane region" description="Helical" evidence="1">
    <location>
        <begin position="40"/>
        <end position="60"/>
    </location>
</feature>
<name>A0A8T8E6A1_9EURY</name>
<keyword evidence="1" id="KW-1133">Transmembrane helix</keyword>
<keyword evidence="1" id="KW-0812">Transmembrane</keyword>
<organism evidence="2 3">
    <name type="scientific">Haloterrigena salifodinae</name>
    <dbReference type="NCBI Taxonomy" id="2675099"/>
    <lineage>
        <taxon>Archaea</taxon>
        <taxon>Methanobacteriati</taxon>
        <taxon>Methanobacteriota</taxon>
        <taxon>Stenosarchaea group</taxon>
        <taxon>Halobacteria</taxon>
        <taxon>Halobacteriales</taxon>
        <taxon>Natrialbaceae</taxon>
        <taxon>Haloterrigena</taxon>
    </lineage>
</organism>
<accession>A0A8T8E6A1</accession>
<reference evidence="2 3" key="1">
    <citation type="submission" date="2021-01" db="EMBL/GenBank/DDBJ databases">
        <title>Genome Sequence and Methylation Pattern of Haloterrigena salifodinae BOL5-1, An Extremely Halophilic Archaeon from a Bolivian Salt Mine.</title>
        <authorList>
            <person name="DasSarma P."/>
            <person name="Anton B.P."/>
            <person name="DasSarma S.L."/>
            <person name="von Ehrenheim H.A.L."/>
            <person name="Martinez F.L."/>
            <person name="Guzman D."/>
            <person name="Roberts R.J."/>
            <person name="DasSarma S."/>
        </authorList>
    </citation>
    <scope>NUCLEOTIDE SEQUENCE [LARGE SCALE GENOMIC DNA]</scope>
    <source>
        <strain evidence="2 3">BOL5-1</strain>
    </source>
</reference>
<gene>
    <name evidence="2" type="ORF">JMJ58_09000</name>
</gene>
<evidence type="ECO:0000313" key="3">
    <source>
        <dbReference type="Proteomes" id="UP000637819"/>
    </source>
</evidence>
<feature type="transmembrane region" description="Helical" evidence="1">
    <location>
        <begin position="134"/>
        <end position="153"/>
    </location>
</feature>
<dbReference type="EMBL" id="CP069188">
    <property type="protein sequence ID" value="QRV16982.1"/>
    <property type="molecule type" value="Genomic_DNA"/>
</dbReference>